<evidence type="ECO:0000313" key="2">
    <source>
        <dbReference type="EMBL" id="MFD0885598.1"/>
    </source>
</evidence>
<proteinExistence type="predicted"/>
<sequence length="189" mass="20808">MKTRTYGKAVPVLVAAAAAAALTVASPASAAVTIKVERIYQETVLERADAFSCPANQVLTGRSHVGDENGWTTYYCSWILINGEQVEVHAGDWSASQRESRSSYSAPTDQALVGRWHTGDENGMTRYRTGALYWQGRQVRLTNLSWSGEYKESNHTVQAGYNRVFVGRSHSGDENGKTRYQYGTVTFTG</sequence>
<protein>
    <submittedName>
        <fullName evidence="2">Uncharacterized protein</fullName>
    </submittedName>
</protein>
<feature type="signal peptide" evidence="1">
    <location>
        <begin position="1"/>
        <end position="30"/>
    </location>
</feature>
<dbReference type="Proteomes" id="UP001597024">
    <property type="component" value="Unassembled WGS sequence"/>
</dbReference>
<comment type="caution">
    <text evidence="2">The sequence shown here is derived from an EMBL/GenBank/DDBJ whole genome shotgun (WGS) entry which is preliminary data.</text>
</comment>
<evidence type="ECO:0000313" key="3">
    <source>
        <dbReference type="Proteomes" id="UP001597024"/>
    </source>
</evidence>
<organism evidence="2 3">
    <name type="scientific">Streptosporangium algeriense</name>
    <dbReference type="NCBI Taxonomy" id="1682748"/>
    <lineage>
        <taxon>Bacteria</taxon>
        <taxon>Bacillati</taxon>
        <taxon>Actinomycetota</taxon>
        <taxon>Actinomycetes</taxon>
        <taxon>Streptosporangiales</taxon>
        <taxon>Streptosporangiaceae</taxon>
        <taxon>Streptosporangium</taxon>
    </lineage>
</organism>
<evidence type="ECO:0000256" key="1">
    <source>
        <dbReference type="SAM" id="SignalP"/>
    </source>
</evidence>
<name>A0ABW3DP62_9ACTN</name>
<keyword evidence="3" id="KW-1185">Reference proteome</keyword>
<keyword evidence="1" id="KW-0732">Signal</keyword>
<reference evidence="3" key="1">
    <citation type="journal article" date="2019" name="Int. J. Syst. Evol. Microbiol.">
        <title>The Global Catalogue of Microorganisms (GCM) 10K type strain sequencing project: providing services to taxonomists for standard genome sequencing and annotation.</title>
        <authorList>
            <consortium name="The Broad Institute Genomics Platform"/>
            <consortium name="The Broad Institute Genome Sequencing Center for Infectious Disease"/>
            <person name="Wu L."/>
            <person name="Ma J."/>
        </authorList>
    </citation>
    <scope>NUCLEOTIDE SEQUENCE [LARGE SCALE GENOMIC DNA]</scope>
    <source>
        <strain evidence="3">CCUG 62974</strain>
    </source>
</reference>
<accession>A0ABW3DP62</accession>
<dbReference type="EMBL" id="JBHTHX010000394">
    <property type="protein sequence ID" value="MFD0885598.1"/>
    <property type="molecule type" value="Genomic_DNA"/>
</dbReference>
<feature type="chain" id="PRO_5046007749" evidence="1">
    <location>
        <begin position="31"/>
        <end position="189"/>
    </location>
</feature>
<gene>
    <name evidence="2" type="ORF">ACFQ08_13670</name>
</gene>